<dbReference type="RefSeq" id="WP_136932059.1">
    <property type="nucleotide sequence ID" value="NZ_SSMQ01000032.1"/>
</dbReference>
<evidence type="ECO:0000259" key="2">
    <source>
        <dbReference type="Pfam" id="PF11978"/>
    </source>
</evidence>
<dbReference type="InterPro" id="IPR039059">
    <property type="entry name" value="MVP"/>
</dbReference>
<dbReference type="AlphaFoldDB" id="A0A4U1J6W4"/>
<feature type="region of interest" description="Disordered" evidence="1">
    <location>
        <begin position="268"/>
        <end position="287"/>
    </location>
</feature>
<dbReference type="Gene3D" id="3.30.479.30">
    <property type="entry name" value="Band 7 domain"/>
    <property type="match status" value="1"/>
</dbReference>
<dbReference type="OrthoDB" id="973338at2"/>
<name>A0A4U1J6W4_9BACT</name>
<proteinExistence type="predicted"/>
<accession>A0A4U1J6W4</accession>
<dbReference type="EMBL" id="SSMQ01000032">
    <property type="protein sequence ID" value="TKD03079.1"/>
    <property type="molecule type" value="Genomic_DNA"/>
</dbReference>
<reference evidence="3 4" key="1">
    <citation type="submission" date="2019-04" db="EMBL/GenBank/DDBJ databases">
        <authorList>
            <person name="Li Y."/>
            <person name="Wang J."/>
        </authorList>
    </citation>
    <scope>NUCLEOTIDE SEQUENCE [LARGE SCALE GENOMIC DNA]</scope>
    <source>
        <strain evidence="3 4">DSM 14668</strain>
    </source>
</reference>
<evidence type="ECO:0000313" key="3">
    <source>
        <dbReference type="EMBL" id="TKD03079.1"/>
    </source>
</evidence>
<dbReference type="GO" id="GO:0005737">
    <property type="term" value="C:cytoplasm"/>
    <property type="evidence" value="ECO:0007669"/>
    <property type="project" value="TreeGrafter"/>
</dbReference>
<sequence>MERTSRKIPVTERQFLWVQDDDKGEVTLHVGPTMVSPTAADRVVIDDGMGGFREDTTGKPQSMVELGDNQYAVLFNPLLESDSGPNGRFKNGRNESRPLRNGTRSMIPGPCSFYLRPGQRADVRDAHELASNQYLVVKVYGEVDKNAPYYEVTARSAAITRATAENLDEQPTTTVDALSPVPLKRGQLIVIRGLDTQFYIPPTGVDIVPDTSIDDSGAAISAAIARQVLAQSGEETAALEEYAADDEATGLRGQARSKVPNQFIDQSARMRGRKAAPSPPPPQAAPAPAAAIAAEAKIGAAAVQDLLASSAVRRALEAEARQARLIRRAVVLGEKEYCVIVDADGKREIKVGPARVFPGPYDTFMTLGSRNRVYDAYELLPQRALWLRVIAPIKRADLAAKLPRGFELAKDEYFPGDELLLTGVSTFFVPFNEIECLSPETGQAVVGNDQSRVFIEAIGIDQKSGIYVRDLATGEVRLVRGKQSYLVDPRKEVQVTRTVPADDWNLWIASNEPHKETQRAITTPWALSILVPNNTAVLVTSANSRRVVEGPCVTLLGYEESLTSLSLSTGTPKSDDEPLRTCFLRTVGNRISDKITVETADFVKISVRVSYSVEFLADHKDKWFNHENYIQFIVDRLRSIVRGKCRAVSLSALWPELPAVFRDTLLGERKDGARPGRLFTENGTLLSEVEVLGAEIEDREVAALMQKVQTESVTLAIGDRKAQEALASAKLRAEVERQTQELVAEARVRAAKLEELSRKLAHEAALAKAREDEAVHKERQSLADTREAEAQKARLTRENEEKASMLDGFRKDAEARVEAQRITHEAELAYVTRLRELEIKLIEVQSSATVAERQAVQKQLVEAMVALGDKLLLTEVAGNMNLVSLFKGKDVGTILSEVLGGTKVMPTLRSIIDTAATPAKGELGAGAEAGTRPA</sequence>
<dbReference type="InterPro" id="IPR021870">
    <property type="entry name" value="MVP_shoulder"/>
</dbReference>
<dbReference type="PANTHER" id="PTHR14165:SF3">
    <property type="entry name" value="MAJOR VAULT PROTEIN"/>
    <property type="match status" value="1"/>
</dbReference>
<feature type="region of interest" description="Disordered" evidence="1">
    <location>
        <begin position="82"/>
        <end position="105"/>
    </location>
</feature>
<feature type="domain" description="Major vault protein shoulder" evidence="2">
    <location>
        <begin position="590"/>
        <end position="698"/>
    </location>
</feature>
<protein>
    <recommendedName>
        <fullName evidence="2">Major vault protein shoulder domain-containing protein</fullName>
    </recommendedName>
</protein>
<feature type="region of interest" description="Disordered" evidence="1">
    <location>
        <begin position="768"/>
        <end position="807"/>
    </location>
</feature>
<gene>
    <name evidence="3" type="ORF">E8A74_27520</name>
</gene>
<organism evidence="3 4">
    <name type="scientific">Polyangium fumosum</name>
    <dbReference type="NCBI Taxonomy" id="889272"/>
    <lineage>
        <taxon>Bacteria</taxon>
        <taxon>Pseudomonadati</taxon>
        <taxon>Myxococcota</taxon>
        <taxon>Polyangia</taxon>
        <taxon>Polyangiales</taxon>
        <taxon>Polyangiaceae</taxon>
        <taxon>Polyangium</taxon>
    </lineage>
</organism>
<comment type="caution">
    <text evidence="3">The sequence shown here is derived from an EMBL/GenBank/DDBJ whole genome shotgun (WGS) entry which is preliminary data.</text>
</comment>
<evidence type="ECO:0000256" key="1">
    <source>
        <dbReference type="SAM" id="MobiDB-lite"/>
    </source>
</evidence>
<dbReference type="Pfam" id="PF11978">
    <property type="entry name" value="MVP_shoulder"/>
    <property type="match status" value="1"/>
</dbReference>
<dbReference type="Proteomes" id="UP000309215">
    <property type="component" value="Unassembled WGS sequence"/>
</dbReference>
<dbReference type="Gene3D" id="2.30.30.620">
    <property type="match status" value="1"/>
</dbReference>
<dbReference type="Gene3D" id="2.30.30.570">
    <property type="match status" value="1"/>
</dbReference>
<dbReference type="PANTHER" id="PTHR14165">
    <property type="entry name" value="MAJOR VAULT PROTEIN"/>
    <property type="match status" value="1"/>
</dbReference>
<evidence type="ECO:0000313" key="4">
    <source>
        <dbReference type="Proteomes" id="UP000309215"/>
    </source>
</evidence>
<dbReference type="InterPro" id="IPR036013">
    <property type="entry name" value="Band_7/SPFH_dom_sf"/>
</dbReference>
<keyword evidence="4" id="KW-1185">Reference proteome</keyword>